<feature type="non-terminal residue" evidence="4">
    <location>
        <position position="1"/>
    </location>
</feature>
<dbReference type="Gene3D" id="2.40.70.10">
    <property type="entry name" value="Acid Proteases"/>
    <property type="match status" value="2"/>
</dbReference>
<gene>
    <name evidence="4" type="ORF">OBRU01_26351</name>
</gene>
<accession>A0A0L7K3F9</accession>
<dbReference type="FunFam" id="2.40.70.10:FF:000083">
    <property type="entry name" value="lysosomal aspartic protease"/>
    <property type="match status" value="1"/>
</dbReference>
<comment type="similarity">
    <text evidence="1">Belongs to the peptidase A1 family.</text>
</comment>
<dbReference type="GO" id="GO:0004190">
    <property type="term" value="F:aspartic-type endopeptidase activity"/>
    <property type="evidence" value="ECO:0007669"/>
    <property type="project" value="InterPro"/>
</dbReference>
<dbReference type="PANTHER" id="PTHR47966:SF51">
    <property type="entry name" value="BETA-SITE APP-CLEAVING ENZYME, ISOFORM A-RELATED"/>
    <property type="match status" value="1"/>
</dbReference>
<keyword evidence="5" id="KW-1185">Reference proteome</keyword>
<feature type="disulfide bond" evidence="2">
    <location>
        <begin position="148"/>
        <end position="152"/>
    </location>
</feature>
<keyword evidence="2" id="KW-1015">Disulfide bond</keyword>
<evidence type="ECO:0000259" key="3">
    <source>
        <dbReference type="PROSITE" id="PS51767"/>
    </source>
</evidence>
<sequence length="218" mass="22642">TKSTTYRANGTPFAIQYGSGSLSGFLSTDEVTVGGITVRSQTFAEALSEPGLAFVAAKFDGILGMAFSSIAVDGVTPVFDNMVAQGLAQPVFSFYLNRDPSAAQGGEIILGGSDPAHYVGNFTYVPVDKPTYWQFQMDKVVVAGKTFCAKGCQAIADTGTSLIGGPTAEVKALNQALGATALVGGQYVFDCTMLPHLPPVAFTVGGTTFTLHAADYVL</sequence>
<evidence type="ECO:0000256" key="1">
    <source>
        <dbReference type="ARBA" id="ARBA00007447"/>
    </source>
</evidence>
<dbReference type="InterPro" id="IPR021109">
    <property type="entry name" value="Peptidase_aspartic_dom_sf"/>
</dbReference>
<dbReference type="PANTHER" id="PTHR47966">
    <property type="entry name" value="BETA-SITE APP-CLEAVING ENZYME, ISOFORM A-RELATED"/>
    <property type="match status" value="1"/>
</dbReference>
<dbReference type="SUPFAM" id="SSF50630">
    <property type="entry name" value="Acid proteases"/>
    <property type="match status" value="1"/>
</dbReference>
<dbReference type="Pfam" id="PF00026">
    <property type="entry name" value="Asp"/>
    <property type="match status" value="1"/>
</dbReference>
<feature type="domain" description="Peptidase A1" evidence="3">
    <location>
        <begin position="1"/>
        <end position="218"/>
    </location>
</feature>
<dbReference type="PROSITE" id="PS51767">
    <property type="entry name" value="PEPTIDASE_A1"/>
    <property type="match status" value="1"/>
</dbReference>
<name>A0A0L7K3F9_OPEBR</name>
<evidence type="ECO:0000256" key="2">
    <source>
        <dbReference type="PIRSR" id="PIRSR601461-2"/>
    </source>
</evidence>
<feature type="non-terminal residue" evidence="4">
    <location>
        <position position="218"/>
    </location>
</feature>
<reference evidence="4 5" key="1">
    <citation type="journal article" date="2015" name="Genome Biol. Evol.">
        <title>The genome of winter moth (Operophtera brumata) provides a genomic perspective on sexual dimorphism and phenology.</title>
        <authorList>
            <person name="Derks M.F."/>
            <person name="Smit S."/>
            <person name="Salis L."/>
            <person name="Schijlen E."/>
            <person name="Bossers A."/>
            <person name="Mateman C."/>
            <person name="Pijl A.S."/>
            <person name="de Ridder D."/>
            <person name="Groenen M.A."/>
            <person name="Visser M.E."/>
            <person name="Megens H.J."/>
        </authorList>
    </citation>
    <scope>NUCLEOTIDE SEQUENCE [LARGE SCALE GENOMIC DNA]</scope>
    <source>
        <strain evidence="4">WM2013NL</strain>
        <tissue evidence="4">Head and thorax</tissue>
    </source>
</reference>
<dbReference type="InterPro" id="IPR001461">
    <property type="entry name" value="Aspartic_peptidase_A1"/>
</dbReference>
<dbReference type="GO" id="GO:0006508">
    <property type="term" value="P:proteolysis"/>
    <property type="evidence" value="ECO:0007669"/>
    <property type="project" value="InterPro"/>
</dbReference>
<dbReference type="STRING" id="104452.A0A0L7K3F9"/>
<dbReference type="PRINTS" id="PR00792">
    <property type="entry name" value="PEPSIN"/>
</dbReference>
<organism evidence="4 5">
    <name type="scientific">Operophtera brumata</name>
    <name type="common">Winter moth</name>
    <name type="synonym">Phalaena brumata</name>
    <dbReference type="NCBI Taxonomy" id="104452"/>
    <lineage>
        <taxon>Eukaryota</taxon>
        <taxon>Metazoa</taxon>
        <taxon>Ecdysozoa</taxon>
        <taxon>Arthropoda</taxon>
        <taxon>Hexapoda</taxon>
        <taxon>Insecta</taxon>
        <taxon>Pterygota</taxon>
        <taxon>Neoptera</taxon>
        <taxon>Endopterygota</taxon>
        <taxon>Lepidoptera</taxon>
        <taxon>Glossata</taxon>
        <taxon>Ditrysia</taxon>
        <taxon>Geometroidea</taxon>
        <taxon>Geometridae</taxon>
        <taxon>Larentiinae</taxon>
        <taxon>Operophtera</taxon>
    </lineage>
</organism>
<dbReference type="EMBL" id="JTDY01013069">
    <property type="protein sequence ID" value="KOB52199.1"/>
    <property type="molecule type" value="Genomic_DNA"/>
</dbReference>
<evidence type="ECO:0000313" key="4">
    <source>
        <dbReference type="EMBL" id="KOB52199.1"/>
    </source>
</evidence>
<evidence type="ECO:0000313" key="5">
    <source>
        <dbReference type="Proteomes" id="UP000037510"/>
    </source>
</evidence>
<dbReference type="Proteomes" id="UP000037510">
    <property type="component" value="Unassembled WGS sequence"/>
</dbReference>
<dbReference type="AlphaFoldDB" id="A0A0L7K3F9"/>
<comment type="caution">
    <text evidence="4">The sequence shown here is derived from an EMBL/GenBank/DDBJ whole genome shotgun (WGS) entry which is preliminary data.</text>
</comment>
<dbReference type="GO" id="GO:0005764">
    <property type="term" value="C:lysosome"/>
    <property type="evidence" value="ECO:0007669"/>
    <property type="project" value="TreeGrafter"/>
</dbReference>
<dbReference type="FunFam" id="2.40.70.10:FF:000008">
    <property type="entry name" value="Cathepsin D"/>
    <property type="match status" value="1"/>
</dbReference>
<proteinExistence type="inferred from homology"/>
<dbReference type="InterPro" id="IPR033121">
    <property type="entry name" value="PEPTIDASE_A1"/>
</dbReference>
<protein>
    <submittedName>
        <fullName evidence="4">Cathepsin D</fullName>
    </submittedName>
</protein>
<dbReference type="Gene3D" id="2.60.40.1960">
    <property type="match status" value="1"/>
</dbReference>